<dbReference type="AlphaFoldDB" id="A0A9P8Q5T7"/>
<keyword evidence="2" id="KW-0812">Transmembrane</keyword>
<accession>A0A9P8Q5T7</accession>
<feature type="compositionally biased region" description="Low complexity" evidence="1">
    <location>
        <begin position="322"/>
        <end position="342"/>
    </location>
</feature>
<evidence type="ECO:0000256" key="2">
    <source>
        <dbReference type="SAM" id="Phobius"/>
    </source>
</evidence>
<dbReference type="EMBL" id="JAEUBG010003099">
    <property type="protein sequence ID" value="KAH3683500.1"/>
    <property type="molecule type" value="Genomic_DNA"/>
</dbReference>
<name>A0A9P8Q5T7_WICPI</name>
<sequence>MASPIFISNNNNPSLTPSNIVRGVFICLRSILALLCNPFKCVSVKTWLLVVLSSAAISQFLLNYIPSLILCWICQFDKLQISRSDASILIDRYLNLINLPTLVISYFVTRSYNQQQQTHHSTLTDIFHNRLAVISSPKFTAMIENLPDRYQGWHYQYKHQTEVVNHRLIQTHLGNVGYICSLMLYSWYYKGSNLSNWLISFHILRQYHHKIGMISVSFILAVLLFLQYIPLERQVFYYFKFQLIETLLHSSLFNYFNKLSLSKASKDQWCDSRFGIILGWSTPIVTLMSNSPHYGSFVLVLISVVSADLVWHTTEESSAVTTSVQTSSSSTSSTASSSRSSSPNRNKLDPMWILREVYYNGAFGNEGKWAISRTSYSPRLSAVNTNYTTSIPQLRSRPVSSSSMSGSSSRLKQLRDQNVNLVHSI</sequence>
<evidence type="ECO:0000313" key="4">
    <source>
        <dbReference type="Proteomes" id="UP000774326"/>
    </source>
</evidence>
<feature type="transmembrane region" description="Helical" evidence="2">
    <location>
        <begin position="46"/>
        <end position="73"/>
    </location>
</feature>
<feature type="transmembrane region" description="Helical" evidence="2">
    <location>
        <begin position="20"/>
        <end position="39"/>
    </location>
</feature>
<protein>
    <submittedName>
        <fullName evidence="3">Uncharacterized protein</fullName>
    </submittedName>
</protein>
<gene>
    <name evidence="3" type="ORF">WICPIJ_005533</name>
</gene>
<reference evidence="3" key="1">
    <citation type="journal article" date="2021" name="Open Biol.">
        <title>Shared evolutionary footprints suggest mitochondrial oxidative damage underlies multiple complex I losses in fungi.</title>
        <authorList>
            <person name="Schikora-Tamarit M.A."/>
            <person name="Marcet-Houben M."/>
            <person name="Nosek J."/>
            <person name="Gabaldon T."/>
        </authorList>
    </citation>
    <scope>NUCLEOTIDE SEQUENCE</scope>
    <source>
        <strain evidence="3">CBS2887</strain>
    </source>
</reference>
<keyword evidence="2" id="KW-1133">Transmembrane helix</keyword>
<keyword evidence="2" id="KW-0472">Membrane</keyword>
<keyword evidence="4" id="KW-1185">Reference proteome</keyword>
<feature type="transmembrane region" description="Helical" evidence="2">
    <location>
        <begin position="211"/>
        <end position="229"/>
    </location>
</feature>
<evidence type="ECO:0000313" key="3">
    <source>
        <dbReference type="EMBL" id="KAH3683500.1"/>
    </source>
</evidence>
<feature type="transmembrane region" description="Helical" evidence="2">
    <location>
        <begin position="93"/>
        <end position="109"/>
    </location>
</feature>
<evidence type="ECO:0000256" key="1">
    <source>
        <dbReference type="SAM" id="MobiDB-lite"/>
    </source>
</evidence>
<feature type="region of interest" description="Disordered" evidence="1">
    <location>
        <begin position="322"/>
        <end position="345"/>
    </location>
</feature>
<reference evidence="3" key="2">
    <citation type="submission" date="2021-01" db="EMBL/GenBank/DDBJ databases">
        <authorList>
            <person name="Schikora-Tamarit M.A."/>
        </authorList>
    </citation>
    <scope>NUCLEOTIDE SEQUENCE</scope>
    <source>
        <strain evidence="3">CBS2887</strain>
    </source>
</reference>
<organism evidence="3 4">
    <name type="scientific">Wickerhamomyces pijperi</name>
    <name type="common">Yeast</name>
    <name type="synonym">Pichia pijperi</name>
    <dbReference type="NCBI Taxonomy" id="599730"/>
    <lineage>
        <taxon>Eukaryota</taxon>
        <taxon>Fungi</taxon>
        <taxon>Dikarya</taxon>
        <taxon>Ascomycota</taxon>
        <taxon>Saccharomycotina</taxon>
        <taxon>Saccharomycetes</taxon>
        <taxon>Phaffomycetales</taxon>
        <taxon>Wickerhamomycetaceae</taxon>
        <taxon>Wickerhamomyces</taxon>
    </lineage>
</organism>
<proteinExistence type="predicted"/>
<dbReference type="Proteomes" id="UP000774326">
    <property type="component" value="Unassembled WGS sequence"/>
</dbReference>
<comment type="caution">
    <text evidence="3">The sequence shown here is derived from an EMBL/GenBank/DDBJ whole genome shotgun (WGS) entry which is preliminary data.</text>
</comment>